<organism evidence="6 7">
    <name type="scientific">Streptococcus intermedius</name>
    <dbReference type="NCBI Taxonomy" id="1338"/>
    <lineage>
        <taxon>Bacteria</taxon>
        <taxon>Bacillati</taxon>
        <taxon>Bacillota</taxon>
        <taxon>Bacilli</taxon>
        <taxon>Lactobacillales</taxon>
        <taxon>Streptococcaceae</taxon>
        <taxon>Streptococcus</taxon>
        <taxon>Streptococcus anginosus group</taxon>
    </lineage>
</organism>
<dbReference type="GO" id="GO:0035999">
    <property type="term" value="P:tetrahydrofolate interconversion"/>
    <property type="evidence" value="ECO:0007669"/>
    <property type="project" value="TreeGrafter"/>
</dbReference>
<comment type="cofactor">
    <cofactor evidence="5">
        <name>Mg(2+)</name>
        <dbReference type="ChEBI" id="CHEBI:18420"/>
    </cofactor>
</comment>
<keyword evidence="5" id="KW-0460">Magnesium</keyword>
<dbReference type="GO" id="GO:0030272">
    <property type="term" value="F:5-formyltetrahydrofolate cyclo-ligase activity"/>
    <property type="evidence" value="ECO:0007669"/>
    <property type="project" value="UniProtKB-EC"/>
</dbReference>
<dbReference type="NCBIfam" id="TIGR02727">
    <property type="entry name" value="MTHFS_bact"/>
    <property type="match status" value="1"/>
</dbReference>
<dbReference type="GO" id="GO:0005524">
    <property type="term" value="F:ATP binding"/>
    <property type="evidence" value="ECO:0007669"/>
    <property type="project" value="UniProtKB-KW"/>
</dbReference>
<dbReference type="PIRSF" id="PIRSF006806">
    <property type="entry name" value="FTHF_cligase"/>
    <property type="match status" value="1"/>
</dbReference>
<keyword evidence="2 4" id="KW-0547">Nucleotide-binding</keyword>
<evidence type="ECO:0000256" key="3">
    <source>
        <dbReference type="ARBA" id="ARBA00022840"/>
    </source>
</evidence>
<protein>
    <recommendedName>
        <fullName evidence="5">5-formyltetrahydrofolate cyclo-ligase</fullName>
        <ecNumber evidence="5">6.3.3.2</ecNumber>
    </recommendedName>
</protein>
<reference evidence="6" key="1">
    <citation type="submission" date="2020-04" db="EMBL/GenBank/DDBJ databases">
        <title>Deep metagenomics examines the oral microbiome during advanced dental caries in children, revealing novel taxa and co-occurrences with host molecules.</title>
        <authorList>
            <person name="Baker J.L."/>
            <person name="Morton J.T."/>
            <person name="Dinis M."/>
            <person name="Alvarez R."/>
            <person name="Tran N.C."/>
            <person name="Knight R."/>
            <person name="Edlund A."/>
        </authorList>
    </citation>
    <scope>NUCLEOTIDE SEQUENCE</scope>
    <source>
        <strain evidence="6">JCVI_23_bin.22</strain>
    </source>
</reference>
<dbReference type="AlphaFoldDB" id="A0A930RDT3"/>
<evidence type="ECO:0000256" key="1">
    <source>
        <dbReference type="ARBA" id="ARBA00010638"/>
    </source>
</evidence>
<comment type="caution">
    <text evidence="6">The sequence shown here is derived from an EMBL/GenBank/DDBJ whole genome shotgun (WGS) entry which is preliminary data.</text>
</comment>
<evidence type="ECO:0000313" key="6">
    <source>
        <dbReference type="EMBL" id="MBF1713425.1"/>
    </source>
</evidence>
<evidence type="ECO:0000256" key="5">
    <source>
        <dbReference type="RuleBase" id="RU361279"/>
    </source>
</evidence>
<dbReference type="SUPFAM" id="SSF100950">
    <property type="entry name" value="NagB/RpiA/CoA transferase-like"/>
    <property type="match status" value="1"/>
</dbReference>
<accession>A0A930RDT3</accession>
<dbReference type="GO" id="GO:0046872">
    <property type="term" value="F:metal ion binding"/>
    <property type="evidence" value="ECO:0007669"/>
    <property type="project" value="UniProtKB-KW"/>
</dbReference>
<comment type="similarity">
    <text evidence="1 5">Belongs to the 5-formyltetrahydrofolate cyclo-ligase family.</text>
</comment>
<dbReference type="EMBL" id="JABZYP010000026">
    <property type="protein sequence ID" value="MBF1713425.1"/>
    <property type="molecule type" value="Genomic_DNA"/>
</dbReference>
<dbReference type="InterPro" id="IPR002698">
    <property type="entry name" value="FTHF_cligase"/>
</dbReference>
<dbReference type="Pfam" id="PF01812">
    <property type="entry name" value="5-FTHF_cyc-lig"/>
    <property type="match status" value="1"/>
</dbReference>
<feature type="binding site" evidence="4">
    <location>
        <position position="48"/>
    </location>
    <ligand>
        <name>substrate</name>
    </ligand>
</feature>
<dbReference type="PANTHER" id="PTHR23407">
    <property type="entry name" value="ATPASE INHIBITOR/5-FORMYLTETRAHYDROFOLATE CYCLO-LIGASE"/>
    <property type="match status" value="1"/>
</dbReference>
<dbReference type="GO" id="GO:0009396">
    <property type="term" value="P:folic acid-containing compound biosynthetic process"/>
    <property type="evidence" value="ECO:0007669"/>
    <property type="project" value="TreeGrafter"/>
</dbReference>
<dbReference type="EC" id="6.3.3.2" evidence="5"/>
<dbReference type="RefSeq" id="WP_003073950.1">
    <property type="nucleotide sequence ID" value="NZ_CP053999.1"/>
</dbReference>
<dbReference type="Gene3D" id="3.40.50.10420">
    <property type="entry name" value="NagB/RpiA/CoA transferase-like"/>
    <property type="match status" value="1"/>
</dbReference>
<dbReference type="InterPro" id="IPR037171">
    <property type="entry name" value="NagB/RpiA_transferase-like"/>
</dbReference>
<feature type="binding site" evidence="4">
    <location>
        <position position="53"/>
    </location>
    <ligand>
        <name>substrate</name>
    </ligand>
</feature>
<keyword evidence="5" id="KW-0479">Metal-binding</keyword>
<dbReference type="PANTHER" id="PTHR23407:SF1">
    <property type="entry name" value="5-FORMYLTETRAHYDROFOLATE CYCLO-LIGASE"/>
    <property type="match status" value="1"/>
</dbReference>
<comment type="catalytic activity">
    <reaction evidence="5">
        <text>(6S)-5-formyl-5,6,7,8-tetrahydrofolate + ATP = (6R)-5,10-methenyltetrahydrofolate + ADP + phosphate</text>
        <dbReference type="Rhea" id="RHEA:10488"/>
        <dbReference type="ChEBI" id="CHEBI:30616"/>
        <dbReference type="ChEBI" id="CHEBI:43474"/>
        <dbReference type="ChEBI" id="CHEBI:57455"/>
        <dbReference type="ChEBI" id="CHEBI:57457"/>
        <dbReference type="ChEBI" id="CHEBI:456216"/>
        <dbReference type="EC" id="6.3.3.2"/>
    </reaction>
</comment>
<keyword evidence="6" id="KW-0436">Ligase</keyword>
<evidence type="ECO:0000313" key="7">
    <source>
        <dbReference type="Proteomes" id="UP000721045"/>
    </source>
</evidence>
<gene>
    <name evidence="6" type="ORF">HXO88_06820</name>
</gene>
<name>A0A930RDT3_STRIT</name>
<keyword evidence="3 4" id="KW-0067">ATP-binding</keyword>
<evidence type="ECO:0000256" key="2">
    <source>
        <dbReference type="ARBA" id="ARBA00022741"/>
    </source>
</evidence>
<feature type="binding site" evidence="4">
    <location>
        <begin position="128"/>
        <end position="136"/>
    </location>
    <ligand>
        <name>ATP</name>
        <dbReference type="ChEBI" id="CHEBI:30616"/>
    </ligand>
</feature>
<dbReference type="InterPro" id="IPR024185">
    <property type="entry name" value="FTHF_cligase-like_sf"/>
</dbReference>
<evidence type="ECO:0000256" key="4">
    <source>
        <dbReference type="PIRSR" id="PIRSR006806-1"/>
    </source>
</evidence>
<sequence length="175" mass="20327">MKVNLRKSIIRQMKGQKVIAKQQRDAVLTQNLLETLAYQHARIIATYLPLPHEFNTILFIKQAQTDGKRILIPKTYRNGRMVFMDYDPNDLELTAFGLWEPRSERVVEQTHIDLIHVPGVAFNKKGYRIGYGGGYYDRYLAEFQGKTVSTIYPCQLTDFQPDNYDIPVQEVLICE</sequence>
<feature type="binding site" evidence="4">
    <location>
        <begin position="2"/>
        <end position="6"/>
    </location>
    <ligand>
        <name>ATP</name>
        <dbReference type="ChEBI" id="CHEBI:30616"/>
    </ligand>
</feature>
<dbReference type="Proteomes" id="UP000721045">
    <property type="component" value="Unassembled WGS sequence"/>
</dbReference>
<proteinExistence type="inferred from homology"/>